<dbReference type="InterPro" id="IPR036097">
    <property type="entry name" value="HisK_dim/P_sf"/>
</dbReference>
<feature type="transmembrane region" description="Helical" evidence="11">
    <location>
        <begin position="32"/>
        <end position="52"/>
    </location>
</feature>
<dbReference type="InterPro" id="IPR003594">
    <property type="entry name" value="HATPase_dom"/>
</dbReference>
<dbReference type="InterPro" id="IPR003661">
    <property type="entry name" value="HisK_dim/P_dom"/>
</dbReference>
<accession>A0ABU3KT62</accession>
<dbReference type="Gene3D" id="1.10.287.130">
    <property type="match status" value="1"/>
</dbReference>
<evidence type="ECO:0000256" key="11">
    <source>
        <dbReference type="SAM" id="Phobius"/>
    </source>
</evidence>
<evidence type="ECO:0000256" key="7">
    <source>
        <dbReference type="ARBA" id="ARBA00022777"/>
    </source>
</evidence>
<protein>
    <recommendedName>
        <fullName evidence="3">histidine kinase</fullName>
        <ecNumber evidence="3">2.7.13.3</ecNumber>
    </recommendedName>
</protein>
<evidence type="ECO:0000256" key="3">
    <source>
        <dbReference type="ARBA" id="ARBA00012438"/>
    </source>
</evidence>
<feature type="domain" description="HAMP" evidence="13">
    <location>
        <begin position="211"/>
        <end position="263"/>
    </location>
</feature>
<dbReference type="InterPro" id="IPR003660">
    <property type="entry name" value="HAMP_dom"/>
</dbReference>
<feature type="domain" description="Histidine kinase" evidence="12">
    <location>
        <begin position="271"/>
        <end position="483"/>
    </location>
</feature>
<gene>
    <name evidence="14" type="ORF">RAE19_17065</name>
</gene>
<keyword evidence="7 14" id="KW-0418">Kinase</keyword>
<evidence type="ECO:0000256" key="9">
    <source>
        <dbReference type="ARBA" id="ARBA00023012"/>
    </source>
</evidence>
<keyword evidence="10 11" id="KW-0472">Membrane</keyword>
<evidence type="ECO:0000256" key="1">
    <source>
        <dbReference type="ARBA" id="ARBA00000085"/>
    </source>
</evidence>
<dbReference type="CDD" id="cd00075">
    <property type="entry name" value="HATPase"/>
    <property type="match status" value="1"/>
</dbReference>
<dbReference type="EMBL" id="JAVBIK010000001">
    <property type="protein sequence ID" value="MDT7520397.1"/>
    <property type="molecule type" value="Genomic_DNA"/>
</dbReference>
<evidence type="ECO:0000256" key="10">
    <source>
        <dbReference type="ARBA" id="ARBA00023136"/>
    </source>
</evidence>
<evidence type="ECO:0000313" key="15">
    <source>
        <dbReference type="Proteomes" id="UP001321700"/>
    </source>
</evidence>
<dbReference type="Gene3D" id="3.30.565.10">
    <property type="entry name" value="Histidine kinase-like ATPase, C-terminal domain"/>
    <property type="match status" value="1"/>
</dbReference>
<evidence type="ECO:0000313" key="14">
    <source>
        <dbReference type="EMBL" id="MDT7520397.1"/>
    </source>
</evidence>
<dbReference type="InterPro" id="IPR050428">
    <property type="entry name" value="TCS_sensor_his_kinase"/>
</dbReference>
<dbReference type="EC" id="2.7.13.3" evidence="3"/>
<dbReference type="Pfam" id="PF00512">
    <property type="entry name" value="HisKA"/>
    <property type="match status" value="1"/>
</dbReference>
<dbReference type="InterPro" id="IPR036890">
    <property type="entry name" value="HATPase_C_sf"/>
</dbReference>
<dbReference type="PROSITE" id="PS50885">
    <property type="entry name" value="HAMP"/>
    <property type="match status" value="1"/>
</dbReference>
<evidence type="ECO:0000256" key="4">
    <source>
        <dbReference type="ARBA" id="ARBA00022553"/>
    </source>
</evidence>
<dbReference type="PROSITE" id="PS50109">
    <property type="entry name" value="HIS_KIN"/>
    <property type="match status" value="1"/>
</dbReference>
<keyword evidence="15" id="KW-1185">Reference proteome</keyword>
<evidence type="ECO:0000256" key="5">
    <source>
        <dbReference type="ARBA" id="ARBA00022679"/>
    </source>
</evidence>
<evidence type="ECO:0000256" key="8">
    <source>
        <dbReference type="ARBA" id="ARBA00022989"/>
    </source>
</evidence>
<proteinExistence type="predicted"/>
<dbReference type="PANTHER" id="PTHR45436:SF1">
    <property type="entry name" value="SENSOR PROTEIN QSEC"/>
    <property type="match status" value="1"/>
</dbReference>
<comment type="subcellular location">
    <subcellularLocation>
        <location evidence="2">Membrane</location>
    </subcellularLocation>
</comment>
<comment type="catalytic activity">
    <reaction evidence="1">
        <text>ATP + protein L-histidine = ADP + protein N-phospho-L-histidine.</text>
        <dbReference type="EC" id="2.7.13.3"/>
    </reaction>
</comment>
<dbReference type="PANTHER" id="PTHR45436">
    <property type="entry name" value="SENSOR HISTIDINE KINASE YKOH"/>
    <property type="match status" value="1"/>
</dbReference>
<evidence type="ECO:0000256" key="6">
    <source>
        <dbReference type="ARBA" id="ARBA00022692"/>
    </source>
</evidence>
<organism evidence="14 15">
    <name type="scientific">Rhodoferax potami</name>
    <dbReference type="NCBI Taxonomy" id="3068338"/>
    <lineage>
        <taxon>Bacteria</taxon>
        <taxon>Pseudomonadati</taxon>
        <taxon>Pseudomonadota</taxon>
        <taxon>Betaproteobacteria</taxon>
        <taxon>Burkholderiales</taxon>
        <taxon>Comamonadaceae</taxon>
        <taxon>Rhodoferax</taxon>
    </lineage>
</organism>
<sequence>MSEVDPLQAGTVPYQPLRPLLRWMGGSIRRKLLLVLVPGMLLVFSAELWLAWRTASEAADAAYDRSLLGAVKSIDSSISTASGGLGVELPYRMLKFFELTANGQVYYRVATEDGLVEIGSSALPLPPKPLLDGVPQFHEGMYFGEPVRVGSYARELTTPLAGQSAPQRVVVQVAETLEARTDFRRSLVLNSVARDFLLVAVATTLFGLTIAWAMRPLARLLRDVEARAPEDLTPMRSDAVPAELLPLVGAINHHIERNREHTEARRQFVDDASHQLRTPLTTLATQVAYAQREADPAALRVVMDNIRQQLDETIRQTNQMLSLAKADSAAPEPEALDAVVLAEDMVRRWWPIAREQGVDLGLHAPADTLPFLGESGLLKEALSNLLHNAIRHGGAGCHVTLAVAGEEQAVRFSVVDDGPGLPPEDLARAGERFFRGRNGQLPGSGLGLAIARTVAQRHAGTLQVRPGPEGRGLAVILHLAQTRDMDMSARN</sequence>
<keyword evidence="6 11" id="KW-0812">Transmembrane</keyword>
<dbReference type="RefSeq" id="WP_313875999.1">
    <property type="nucleotide sequence ID" value="NZ_JAVBIK010000001.1"/>
</dbReference>
<dbReference type="SUPFAM" id="SSF47384">
    <property type="entry name" value="Homodimeric domain of signal transducing histidine kinase"/>
    <property type="match status" value="1"/>
</dbReference>
<dbReference type="Proteomes" id="UP001321700">
    <property type="component" value="Unassembled WGS sequence"/>
</dbReference>
<dbReference type="PRINTS" id="PR00344">
    <property type="entry name" value="BCTRLSENSOR"/>
</dbReference>
<dbReference type="CDD" id="cd00082">
    <property type="entry name" value="HisKA"/>
    <property type="match status" value="1"/>
</dbReference>
<keyword evidence="5" id="KW-0808">Transferase</keyword>
<evidence type="ECO:0000259" key="13">
    <source>
        <dbReference type="PROSITE" id="PS50885"/>
    </source>
</evidence>
<evidence type="ECO:0000256" key="2">
    <source>
        <dbReference type="ARBA" id="ARBA00004370"/>
    </source>
</evidence>
<reference evidence="14 15" key="1">
    <citation type="submission" date="2023-08" db="EMBL/GenBank/DDBJ databases">
        <title>Rhodoferax potami sp. nov. and Rhodoferax mekongensis sp. nov., isolated from the Mekong River in Thailand.</title>
        <authorList>
            <person name="Kitikhun S."/>
            <person name="Charoenyingcharoen P."/>
            <person name="Siriarchawattana P."/>
            <person name="Likhitrattanapisal S."/>
            <person name="Nilsakha T."/>
            <person name="Chanpet A."/>
            <person name="Rattanawaree P."/>
            <person name="Ingsriswang S."/>
        </authorList>
    </citation>
    <scope>NUCLEOTIDE SEQUENCE [LARGE SCALE GENOMIC DNA]</scope>
    <source>
        <strain evidence="14 15">TBRC 17660</strain>
    </source>
</reference>
<dbReference type="Pfam" id="PF02518">
    <property type="entry name" value="HATPase_c"/>
    <property type="match status" value="1"/>
</dbReference>
<dbReference type="SUPFAM" id="SSF55874">
    <property type="entry name" value="ATPase domain of HSP90 chaperone/DNA topoisomerase II/histidine kinase"/>
    <property type="match status" value="1"/>
</dbReference>
<dbReference type="InterPro" id="IPR013727">
    <property type="entry name" value="2CSK_N"/>
</dbReference>
<name>A0ABU3KT62_9BURK</name>
<dbReference type="GO" id="GO:0016301">
    <property type="term" value="F:kinase activity"/>
    <property type="evidence" value="ECO:0007669"/>
    <property type="project" value="UniProtKB-KW"/>
</dbReference>
<keyword evidence="9" id="KW-0902">Two-component regulatory system</keyword>
<feature type="transmembrane region" description="Helical" evidence="11">
    <location>
        <begin position="196"/>
        <end position="214"/>
    </location>
</feature>
<dbReference type="InterPro" id="IPR005467">
    <property type="entry name" value="His_kinase_dom"/>
</dbReference>
<keyword evidence="4" id="KW-0597">Phosphoprotein</keyword>
<evidence type="ECO:0000259" key="12">
    <source>
        <dbReference type="PROSITE" id="PS50109"/>
    </source>
</evidence>
<comment type="caution">
    <text evidence="14">The sequence shown here is derived from an EMBL/GenBank/DDBJ whole genome shotgun (WGS) entry which is preliminary data.</text>
</comment>
<dbReference type="SMART" id="SM00387">
    <property type="entry name" value="HATPase_c"/>
    <property type="match status" value="1"/>
</dbReference>
<dbReference type="SMART" id="SM00388">
    <property type="entry name" value="HisKA"/>
    <property type="match status" value="1"/>
</dbReference>
<dbReference type="InterPro" id="IPR004358">
    <property type="entry name" value="Sig_transdc_His_kin-like_C"/>
</dbReference>
<dbReference type="Pfam" id="PF08521">
    <property type="entry name" value="2CSK_N"/>
    <property type="match status" value="1"/>
</dbReference>
<keyword evidence="8 11" id="KW-1133">Transmembrane helix</keyword>